<sequence>MAAAGLVLAATCVEAAPMNKCIINGAVTYQQRPCPSNQARKPPTLEELNAAEKKRRAAAASAASARPGEVASAPTASPGNFSCDGRQYCSQMKSCEEAKYFLAHCSGAKMDGDKNGIPCEKQWCSR</sequence>
<dbReference type="Pfam" id="PF05901">
    <property type="entry name" value="Excalibur"/>
    <property type="match status" value="1"/>
</dbReference>
<gene>
    <name evidence="3" type="ORF">H8K55_10630</name>
</gene>
<dbReference type="EMBL" id="JACOGA010000009">
    <property type="protein sequence ID" value="MBC3874049.1"/>
    <property type="molecule type" value="Genomic_DNA"/>
</dbReference>
<feature type="region of interest" description="Disordered" evidence="1">
    <location>
        <begin position="51"/>
        <end position="77"/>
    </location>
</feature>
<protein>
    <submittedName>
        <fullName evidence="3">Excalibur calcium-binding domain-containing protein</fullName>
    </submittedName>
</protein>
<organism evidence="3 4">
    <name type="scientific">Undibacterium flavidum</name>
    <dbReference type="NCBI Taxonomy" id="2762297"/>
    <lineage>
        <taxon>Bacteria</taxon>
        <taxon>Pseudomonadati</taxon>
        <taxon>Pseudomonadota</taxon>
        <taxon>Betaproteobacteria</taxon>
        <taxon>Burkholderiales</taxon>
        <taxon>Oxalobacteraceae</taxon>
        <taxon>Undibacterium</taxon>
    </lineage>
</organism>
<reference evidence="3 4" key="1">
    <citation type="submission" date="2020-08" db="EMBL/GenBank/DDBJ databases">
        <title>Novel species isolated from subtropical streams in China.</title>
        <authorList>
            <person name="Lu H."/>
        </authorList>
    </citation>
    <scope>NUCLEOTIDE SEQUENCE [LARGE SCALE GENOMIC DNA]</scope>
    <source>
        <strain evidence="3 4">LX15W</strain>
    </source>
</reference>
<keyword evidence="4" id="KW-1185">Reference proteome</keyword>
<evidence type="ECO:0000256" key="1">
    <source>
        <dbReference type="SAM" id="MobiDB-lite"/>
    </source>
</evidence>
<evidence type="ECO:0000259" key="2">
    <source>
        <dbReference type="Pfam" id="PF05901"/>
    </source>
</evidence>
<dbReference type="InterPro" id="IPR008613">
    <property type="entry name" value="Excalibur_Ca-bd_domain"/>
</dbReference>
<dbReference type="Proteomes" id="UP000624279">
    <property type="component" value="Unassembled WGS sequence"/>
</dbReference>
<feature type="domain" description="Excalibur calcium-binding" evidence="2">
    <location>
        <begin position="86"/>
        <end position="120"/>
    </location>
</feature>
<evidence type="ECO:0000313" key="4">
    <source>
        <dbReference type="Proteomes" id="UP000624279"/>
    </source>
</evidence>
<evidence type="ECO:0000313" key="3">
    <source>
        <dbReference type="EMBL" id="MBC3874049.1"/>
    </source>
</evidence>
<comment type="caution">
    <text evidence="3">The sequence shown here is derived from an EMBL/GenBank/DDBJ whole genome shotgun (WGS) entry which is preliminary data.</text>
</comment>
<name>A0ABR6YBU7_9BURK</name>
<accession>A0ABR6YBU7</accession>
<proteinExistence type="predicted"/>